<evidence type="ECO:0000256" key="2">
    <source>
        <dbReference type="ARBA" id="ARBA00022692"/>
    </source>
</evidence>
<keyword evidence="4 5" id="KW-0472">Membrane</keyword>
<dbReference type="KEGG" id="sale:EPH95_04080"/>
<evidence type="ECO:0000256" key="1">
    <source>
        <dbReference type="ARBA" id="ARBA00004141"/>
    </source>
</evidence>
<keyword evidence="8" id="KW-1185">Reference proteome</keyword>
<reference evidence="8" key="1">
    <citation type="submission" date="2019-01" db="EMBL/GenBank/DDBJ databases">
        <title>Genomic analysis of Salicibibacter sp. NKC3-5.</title>
        <authorList>
            <person name="Oh Y.J."/>
        </authorList>
    </citation>
    <scope>NUCLEOTIDE SEQUENCE [LARGE SCALE GENOMIC DNA]</scope>
    <source>
        <strain evidence="8">NKC3-5</strain>
    </source>
</reference>
<feature type="transmembrane region" description="Helical" evidence="5">
    <location>
        <begin position="189"/>
        <end position="206"/>
    </location>
</feature>
<evidence type="ECO:0000256" key="4">
    <source>
        <dbReference type="ARBA" id="ARBA00023136"/>
    </source>
</evidence>
<keyword evidence="3 5" id="KW-1133">Transmembrane helix</keyword>
<dbReference type="EMBL" id="CP035485">
    <property type="protein sequence ID" value="QDI90458.1"/>
    <property type="molecule type" value="Genomic_DNA"/>
</dbReference>
<protein>
    <submittedName>
        <fullName evidence="7">O-antigen ligase domain-containing protein</fullName>
    </submittedName>
</protein>
<comment type="subcellular location">
    <subcellularLocation>
        <location evidence="1">Membrane</location>
        <topology evidence="1">Multi-pass membrane protein</topology>
    </subcellularLocation>
</comment>
<feature type="transmembrane region" description="Helical" evidence="5">
    <location>
        <begin position="257"/>
        <end position="274"/>
    </location>
</feature>
<feature type="transmembrane region" description="Helical" evidence="5">
    <location>
        <begin position="338"/>
        <end position="366"/>
    </location>
</feature>
<keyword evidence="7" id="KW-0436">Ligase</keyword>
<evidence type="ECO:0000259" key="6">
    <source>
        <dbReference type="Pfam" id="PF04932"/>
    </source>
</evidence>
<proteinExistence type="predicted"/>
<dbReference type="GO" id="GO:0016020">
    <property type="term" value="C:membrane"/>
    <property type="evidence" value="ECO:0007669"/>
    <property type="project" value="UniProtKB-SubCell"/>
</dbReference>
<name>A0A514LF27_9BACI</name>
<dbReference type="PANTHER" id="PTHR37422:SF13">
    <property type="entry name" value="LIPOPOLYSACCHARIDE BIOSYNTHESIS PROTEIN PA4999-RELATED"/>
    <property type="match status" value="1"/>
</dbReference>
<dbReference type="PANTHER" id="PTHR37422">
    <property type="entry name" value="TEICHURONIC ACID BIOSYNTHESIS PROTEIN TUAE"/>
    <property type="match status" value="1"/>
</dbReference>
<keyword evidence="2 5" id="KW-0812">Transmembrane</keyword>
<evidence type="ECO:0000313" key="7">
    <source>
        <dbReference type="EMBL" id="QDI90458.1"/>
    </source>
</evidence>
<evidence type="ECO:0000256" key="3">
    <source>
        <dbReference type="ARBA" id="ARBA00022989"/>
    </source>
</evidence>
<feature type="transmembrane region" description="Helical" evidence="5">
    <location>
        <begin position="213"/>
        <end position="229"/>
    </location>
</feature>
<gene>
    <name evidence="7" type="ORF">EPH95_04080</name>
</gene>
<feature type="transmembrane region" description="Helical" evidence="5">
    <location>
        <begin position="136"/>
        <end position="153"/>
    </location>
</feature>
<accession>A0A514LF27</accession>
<dbReference type="Pfam" id="PF04932">
    <property type="entry name" value="Wzy_C"/>
    <property type="match status" value="1"/>
</dbReference>
<feature type="transmembrane region" description="Helical" evidence="5">
    <location>
        <begin position="378"/>
        <end position="398"/>
    </location>
</feature>
<evidence type="ECO:0000313" key="8">
    <source>
        <dbReference type="Proteomes" id="UP000319756"/>
    </source>
</evidence>
<dbReference type="InterPro" id="IPR051533">
    <property type="entry name" value="WaaL-like"/>
</dbReference>
<feature type="domain" description="O-antigen ligase-related" evidence="6">
    <location>
        <begin position="218"/>
        <end position="354"/>
    </location>
</feature>
<feature type="transmembrane region" description="Helical" evidence="5">
    <location>
        <begin position="111"/>
        <end position="129"/>
    </location>
</feature>
<dbReference type="GO" id="GO:0016874">
    <property type="term" value="F:ligase activity"/>
    <property type="evidence" value="ECO:0007669"/>
    <property type="project" value="UniProtKB-KW"/>
</dbReference>
<sequence length="403" mass="45570">MKVFSLNYQSVASFLFLFFLIFAIIRPSPTQILGEGTAVRVFDIISFGLGIILFAFIIFRTKKTYLKQMSLPLSLFMLILLVFLAVISTYFSTFDQSYEASLIDLAELFKLIYYIVIFYFAYIVSRYVSIGKFIKYLLIGGFISLAIATLQYFNPANVNNLISYIYTETGLRDISSSNPRVFGTLYNPNWFGVFLGMWTVLLLSYFGIQKKNLFSVIILLCGSTGIILSGSRTAIISFILSLLVIYILFVLYNRSVIQHLTFPLITVGAFYLIYDQLEFNNIRLQELNLAIQSNDISQVAAAQSRIDLWNIGLEHFINNPLIGIGFANSIELSPHNSFILLLAQFGVLGGLIFIVFFTSLFFNTIIGVMKSEDRLNKSYCIGFIGCIVVFLISIPDFARATSR</sequence>
<feature type="transmembrane region" description="Helical" evidence="5">
    <location>
        <begin position="235"/>
        <end position="252"/>
    </location>
</feature>
<feature type="transmembrane region" description="Helical" evidence="5">
    <location>
        <begin position="37"/>
        <end position="59"/>
    </location>
</feature>
<organism evidence="7 8">
    <name type="scientific">Salicibibacter halophilus</name>
    <dbReference type="NCBI Taxonomy" id="2502791"/>
    <lineage>
        <taxon>Bacteria</taxon>
        <taxon>Bacillati</taxon>
        <taxon>Bacillota</taxon>
        <taxon>Bacilli</taxon>
        <taxon>Bacillales</taxon>
        <taxon>Bacillaceae</taxon>
        <taxon>Salicibibacter</taxon>
    </lineage>
</organism>
<dbReference type="AlphaFoldDB" id="A0A514LF27"/>
<evidence type="ECO:0000256" key="5">
    <source>
        <dbReference type="SAM" id="Phobius"/>
    </source>
</evidence>
<dbReference type="Proteomes" id="UP000319756">
    <property type="component" value="Chromosome"/>
</dbReference>
<feature type="transmembrane region" description="Helical" evidence="5">
    <location>
        <begin position="71"/>
        <end position="91"/>
    </location>
</feature>
<dbReference type="InterPro" id="IPR007016">
    <property type="entry name" value="O-antigen_ligase-rel_domated"/>
</dbReference>